<evidence type="ECO:0000313" key="1">
    <source>
        <dbReference type="EMBL" id="ACK72233.1"/>
    </source>
</evidence>
<dbReference type="Proteomes" id="UP000002384">
    <property type="component" value="Chromosome"/>
</dbReference>
<accession>B7KJE9</accession>
<protein>
    <submittedName>
        <fullName evidence="1">Uncharacterized protein</fullName>
    </submittedName>
</protein>
<dbReference type="HOGENOM" id="CLU_3327070_0_0_3"/>
<reference evidence="2" key="1">
    <citation type="journal article" date="2011" name="MBio">
        <title>Novel metabolic attributes of the genus Cyanothece, comprising a group of unicellular nitrogen-fixing Cyanobacteria.</title>
        <authorList>
            <person name="Bandyopadhyay A."/>
            <person name="Elvitigala T."/>
            <person name="Welsh E."/>
            <person name="Stockel J."/>
            <person name="Liberton M."/>
            <person name="Min H."/>
            <person name="Sherman L.A."/>
            <person name="Pakrasi H.B."/>
        </authorList>
    </citation>
    <scope>NUCLEOTIDE SEQUENCE [LARGE SCALE GENOMIC DNA]</scope>
    <source>
        <strain evidence="2">PCC 7424</strain>
    </source>
</reference>
<sequence length="38" mass="4689">MKNSEIKIIFTNYVSRLITLFEERYYIRLTRDAIIVHQ</sequence>
<keyword evidence="2" id="KW-1185">Reference proteome</keyword>
<dbReference type="EMBL" id="CP001291">
    <property type="protein sequence ID" value="ACK72233.1"/>
    <property type="molecule type" value="Genomic_DNA"/>
</dbReference>
<dbReference type="KEGG" id="cyc:PCC7424_3853"/>
<evidence type="ECO:0000313" key="2">
    <source>
        <dbReference type="Proteomes" id="UP000002384"/>
    </source>
</evidence>
<dbReference type="AlphaFoldDB" id="B7KJE9"/>
<organism evidence="1 2">
    <name type="scientific">Gloeothece citriformis (strain PCC 7424)</name>
    <name type="common">Cyanothece sp. (strain PCC 7424)</name>
    <dbReference type="NCBI Taxonomy" id="65393"/>
    <lineage>
        <taxon>Bacteria</taxon>
        <taxon>Bacillati</taxon>
        <taxon>Cyanobacteriota</taxon>
        <taxon>Cyanophyceae</taxon>
        <taxon>Oscillatoriophycideae</taxon>
        <taxon>Chroococcales</taxon>
        <taxon>Aphanothecaceae</taxon>
        <taxon>Gloeothece</taxon>
        <taxon>Gloeothece citriformis</taxon>
    </lineage>
</organism>
<gene>
    <name evidence="1" type="ordered locus">PCC7424_3853</name>
</gene>
<name>B7KJE9_GLOC7</name>
<proteinExistence type="predicted"/>
<dbReference type="STRING" id="65393.PCC7424_3853"/>